<sequence length="87" mass="10603">MACYRKATRKLHWFWFCIIKCIPNVYGPIQAIGKRNKKNRSKFSLMDARKSFNRRIFNNQQRTYPGTFSKPHYKPFPALKFDFFYQL</sequence>
<keyword evidence="2" id="KW-1185">Reference proteome</keyword>
<evidence type="ECO:0008006" key="3">
    <source>
        <dbReference type="Google" id="ProtNLM"/>
    </source>
</evidence>
<evidence type="ECO:0000313" key="2">
    <source>
        <dbReference type="Proteomes" id="UP001157133"/>
    </source>
</evidence>
<organism evidence="1 2">
    <name type="scientific">Thalassotalea eurytherma</name>
    <dbReference type="NCBI Taxonomy" id="1144278"/>
    <lineage>
        <taxon>Bacteria</taxon>
        <taxon>Pseudomonadati</taxon>
        <taxon>Pseudomonadota</taxon>
        <taxon>Gammaproteobacteria</taxon>
        <taxon>Alteromonadales</taxon>
        <taxon>Colwelliaceae</taxon>
        <taxon>Thalassotalea</taxon>
    </lineage>
</organism>
<gene>
    <name evidence="1" type="ORF">theurythT_19370</name>
</gene>
<accession>A0ABQ6H2U2</accession>
<evidence type="ECO:0000313" key="1">
    <source>
        <dbReference type="EMBL" id="GLX82485.1"/>
    </source>
</evidence>
<name>A0ABQ6H2U2_9GAMM</name>
<dbReference type="Proteomes" id="UP001157133">
    <property type="component" value="Unassembled WGS sequence"/>
</dbReference>
<dbReference type="EMBL" id="BSSU01000009">
    <property type="protein sequence ID" value="GLX82485.1"/>
    <property type="molecule type" value="Genomic_DNA"/>
</dbReference>
<reference evidence="1 2" key="1">
    <citation type="submission" date="2023-03" db="EMBL/GenBank/DDBJ databases">
        <title>Draft genome sequence of Thalassotalea eurytherma JCM 18482T.</title>
        <authorList>
            <person name="Sawabe T."/>
        </authorList>
    </citation>
    <scope>NUCLEOTIDE SEQUENCE [LARGE SCALE GENOMIC DNA]</scope>
    <source>
        <strain evidence="1 2">JCM 18482</strain>
    </source>
</reference>
<comment type="caution">
    <text evidence="1">The sequence shown here is derived from an EMBL/GenBank/DDBJ whole genome shotgun (WGS) entry which is preliminary data.</text>
</comment>
<proteinExistence type="predicted"/>
<protein>
    <recommendedName>
        <fullName evidence="3">Secreted protein</fullName>
    </recommendedName>
</protein>